<reference evidence="2" key="2">
    <citation type="submission" date="2020-05" db="UniProtKB">
        <authorList>
            <consortium name="EnsemblMetazoa"/>
        </authorList>
    </citation>
    <scope>IDENTIFICATION</scope>
</reference>
<proteinExistence type="predicted"/>
<dbReference type="Proteomes" id="UP000030765">
    <property type="component" value="Unassembled WGS sequence"/>
</dbReference>
<gene>
    <name evidence="1" type="ORF">ZHAS_00003578</name>
</gene>
<reference evidence="1 3" key="1">
    <citation type="journal article" date="2014" name="BMC Genomics">
        <title>Genome sequence of Anopheles sinensis provides insight into genetics basis of mosquito competence for malaria parasites.</title>
        <authorList>
            <person name="Zhou D."/>
            <person name="Zhang D."/>
            <person name="Ding G."/>
            <person name="Shi L."/>
            <person name="Hou Q."/>
            <person name="Ye Y."/>
            <person name="Xu Y."/>
            <person name="Zhou H."/>
            <person name="Xiong C."/>
            <person name="Li S."/>
            <person name="Yu J."/>
            <person name="Hong S."/>
            <person name="Yu X."/>
            <person name="Zou P."/>
            <person name="Chen C."/>
            <person name="Chang X."/>
            <person name="Wang W."/>
            <person name="Lv Y."/>
            <person name="Sun Y."/>
            <person name="Ma L."/>
            <person name="Shen B."/>
            <person name="Zhu C."/>
        </authorList>
    </citation>
    <scope>NUCLEOTIDE SEQUENCE [LARGE SCALE GENOMIC DNA]</scope>
</reference>
<sequence>MIINVYGAEIKGAFPVANSIRSRRKSVNGEWFSTKNGFQSRPWDDDLGRFGKIISLNRARASNVECHRSPGGWTDAGSHFSLHQQFSPTAVNVK</sequence>
<dbReference type="EnsemblMetazoa" id="ASIC003578-RA">
    <property type="protein sequence ID" value="ASIC003578-PA"/>
    <property type="gene ID" value="ASIC003578"/>
</dbReference>
<name>A0A084VEL7_ANOSI</name>
<evidence type="ECO:0000313" key="1">
    <source>
        <dbReference type="EMBL" id="KFB36411.1"/>
    </source>
</evidence>
<protein>
    <submittedName>
        <fullName evidence="1 2">Ribonuclease i</fullName>
    </submittedName>
</protein>
<dbReference type="EMBL" id="KE524778">
    <property type="protein sequence ID" value="KFB36411.1"/>
    <property type="molecule type" value="Genomic_DNA"/>
</dbReference>
<keyword evidence="3" id="KW-1185">Reference proteome</keyword>
<dbReference type="VEuPathDB" id="VectorBase:ASIC003578"/>
<organism evidence="1">
    <name type="scientific">Anopheles sinensis</name>
    <name type="common">Mosquito</name>
    <dbReference type="NCBI Taxonomy" id="74873"/>
    <lineage>
        <taxon>Eukaryota</taxon>
        <taxon>Metazoa</taxon>
        <taxon>Ecdysozoa</taxon>
        <taxon>Arthropoda</taxon>
        <taxon>Hexapoda</taxon>
        <taxon>Insecta</taxon>
        <taxon>Pterygota</taxon>
        <taxon>Neoptera</taxon>
        <taxon>Endopterygota</taxon>
        <taxon>Diptera</taxon>
        <taxon>Nematocera</taxon>
        <taxon>Culicoidea</taxon>
        <taxon>Culicidae</taxon>
        <taxon>Anophelinae</taxon>
        <taxon>Anopheles</taxon>
    </lineage>
</organism>
<evidence type="ECO:0000313" key="2">
    <source>
        <dbReference type="EnsemblMetazoa" id="ASIC003578-PA"/>
    </source>
</evidence>
<dbReference type="AlphaFoldDB" id="A0A084VEL7"/>
<dbReference type="EMBL" id="ATLV01012280">
    <property type="status" value="NOT_ANNOTATED_CDS"/>
    <property type="molecule type" value="Genomic_DNA"/>
</dbReference>
<accession>A0A084VEL7</accession>
<evidence type="ECO:0000313" key="3">
    <source>
        <dbReference type="Proteomes" id="UP000030765"/>
    </source>
</evidence>